<protein>
    <submittedName>
        <fullName evidence="2">Uncharacterized protein</fullName>
    </submittedName>
</protein>
<accession>A0A812Q8Z4</accession>
<dbReference type="EMBL" id="CAJNDS010002179">
    <property type="protein sequence ID" value="CAE7361293.1"/>
    <property type="molecule type" value="Genomic_DNA"/>
</dbReference>
<dbReference type="AlphaFoldDB" id="A0A812Q8Z4"/>
<keyword evidence="3" id="KW-1185">Reference proteome</keyword>
<gene>
    <name evidence="2" type="ORF">SNAT2548_LOCUS19435</name>
</gene>
<dbReference type="OrthoDB" id="10329092at2759"/>
<sequence length="188" mass="20221">MLEQLQSALLDGLFQLLGVKKHEVKDAPRNTKQAIAASAALLLLFTCLLLAVMTGVMLHAFRSVAVNPSGVLTLPEDEAMVAGLGEAVDLCGLADYPKLPAQDLRRIEDVAFSLEGAFHFYRVASIHQTKGGGVRIEAEDGTRLLVQDGTVSFERRWFSKDAFTQDESVGLGGPAATLRIVQPDSRSG</sequence>
<organism evidence="2 3">
    <name type="scientific">Symbiodinium natans</name>
    <dbReference type="NCBI Taxonomy" id="878477"/>
    <lineage>
        <taxon>Eukaryota</taxon>
        <taxon>Sar</taxon>
        <taxon>Alveolata</taxon>
        <taxon>Dinophyceae</taxon>
        <taxon>Suessiales</taxon>
        <taxon>Symbiodiniaceae</taxon>
        <taxon>Symbiodinium</taxon>
    </lineage>
</organism>
<keyword evidence="1" id="KW-1133">Transmembrane helix</keyword>
<proteinExistence type="predicted"/>
<name>A0A812Q8Z4_9DINO</name>
<reference evidence="2" key="1">
    <citation type="submission" date="2021-02" db="EMBL/GenBank/DDBJ databases">
        <authorList>
            <person name="Dougan E. K."/>
            <person name="Rhodes N."/>
            <person name="Thang M."/>
            <person name="Chan C."/>
        </authorList>
    </citation>
    <scope>NUCLEOTIDE SEQUENCE</scope>
</reference>
<evidence type="ECO:0000256" key="1">
    <source>
        <dbReference type="SAM" id="Phobius"/>
    </source>
</evidence>
<dbReference type="Proteomes" id="UP000604046">
    <property type="component" value="Unassembled WGS sequence"/>
</dbReference>
<comment type="caution">
    <text evidence="2">The sequence shown here is derived from an EMBL/GenBank/DDBJ whole genome shotgun (WGS) entry which is preliminary data.</text>
</comment>
<evidence type="ECO:0000313" key="3">
    <source>
        <dbReference type="Proteomes" id="UP000604046"/>
    </source>
</evidence>
<evidence type="ECO:0000313" key="2">
    <source>
        <dbReference type="EMBL" id="CAE7361293.1"/>
    </source>
</evidence>
<keyword evidence="1" id="KW-0812">Transmembrane</keyword>
<feature type="transmembrane region" description="Helical" evidence="1">
    <location>
        <begin position="34"/>
        <end position="58"/>
    </location>
</feature>
<keyword evidence="1" id="KW-0472">Membrane</keyword>